<feature type="domain" description="Peptidase M16 C-terminal" evidence="10">
    <location>
        <begin position="244"/>
        <end position="423"/>
    </location>
</feature>
<dbReference type="Pfam" id="PF05193">
    <property type="entry name" value="Peptidase_M16_C"/>
    <property type="match status" value="2"/>
</dbReference>
<evidence type="ECO:0000256" key="7">
    <source>
        <dbReference type="ARBA" id="ARBA00023049"/>
    </source>
</evidence>
<protein>
    <submittedName>
        <fullName evidence="11">Peptidase M16</fullName>
    </submittedName>
</protein>
<dbReference type="GO" id="GO:0046872">
    <property type="term" value="F:metal ion binding"/>
    <property type="evidence" value="ECO:0007669"/>
    <property type="project" value="UniProtKB-KW"/>
</dbReference>
<keyword evidence="7" id="KW-0482">Metalloprotease</keyword>
<dbReference type="Pfam" id="PF00675">
    <property type="entry name" value="Peptidase_M16"/>
    <property type="match status" value="1"/>
</dbReference>
<evidence type="ECO:0000256" key="4">
    <source>
        <dbReference type="ARBA" id="ARBA00022723"/>
    </source>
</evidence>
<keyword evidence="6" id="KW-0862">Zinc</keyword>
<accession>A0A5K7ZQ15</accession>
<evidence type="ECO:0000313" key="12">
    <source>
        <dbReference type="Proteomes" id="UP000427769"/>
    </source>
</evidence>
<gene>
    <name evidence="11" type="ORF">DSCW_62940</name>
</gene>
<name>A0A5K7ZQ15_9BACT</name>
<reference evidence="11 12" key="1">
    <citation type="submission" date="2019-11" db="EMBL/GenBank/DDBJ databases">
        <title>Comparative genomics of hydrocarbon-degrading Desulfosarcina strains.</title>
        <authorList>
            <person name="Watanabe M."/>
            <person name="Kojima H."/>
            <person name="Fukui M."/>
        </authorList>
    </citation>
    <scope>NUCLEOTIDE SEQUENCE [LARGE SCALE GENOMIC DNA]</scope>
    <source>
        <strain evidence="11 12">PP31</strain>
    </source>
</reference>
<evidence type="ECO:0000256" key="6">
    <source>
        <dbReference type="ARBA" id="ARBA00022833"/>
    </source>
</evidence>
<dbReference type="SUPFAM" id="SSF63411">
    <property type="entry name" value="LuxS/MPP-like metallohydrolase"/>
    <property type="match status" value="4"/>
</dbReference>
<evidence type="ECO:0000256" key="5">
    <source>
        <dbReference type="ARBA" id="ARBA00022801"/>
    </source>
</evidence>
<dbReference type="PANTHER" id="PTHR43690:SF17">
    <property type="entry name" value="PROTEIN YHJJ"/>
    <property type="match status" value="1"/>
</dbReference>
<proteinExistence type="inferred from homology"/>
<evidence type="ECO:0000259" key="10">
    <source>
        <dbReference type="Pfam" id="PF05193"/>
    </source>
</evidence>
<evidence type="ECO:0000256" key="2">
    <source>
        <dbReference type="ARBA" id="ARBA00007261"/>
    </source>
</evidence>
<keyword evidence="12" id="KW-1185">Reference proteome</keyword>
<evidence type="ECO:0000259" key="9">
    <source>
        <dbReference type="Pfam" id="PF00675"/>
    </source>
</evidence>
<dbReference type="EMBL" id="AP021875">
    <property type="protein sequence ID" value="BBO78877.1"/>
    <property type="molecule type" value="Genomic_DNA"/>
</dbReference>
<dbReference type="RefSeq" id="WP_155307461.1">
    <property type="nucleotide sequence ID" value="NZ_AP021875.1"/>
</dbReference>
<dbReference type="InterPro" id="IPR050626">
    <property type="entry name" value="Peptidase_M16"/>
</dbReference>
<dbReference type="Proteomes" id="UP000427769">
    <property type="component" value="Chromosome"/>
</dbReference>
<feature type="domain" description="Peptidase M16 N-terminal" evidence="9">
    <location>
        <begin position="84"/>
        <end position="208"/>
    </location>
</feature>
<evidence type="ECO:0000256" key="1">
    <source>
        <dbReference type="ARBA" id="ARBA00001947"/>
    </source>
</evidence>
<dbReference type="Gene3D" id="3.30.830.10">
    <property type="entry name" value="Metalloenzyme, LuxS/M16 peptidase-like"/>
    <property type="match status" value="4"/>
</dbReference>
<dbReference type="PROSITE" id="PS00143">
    <property type="entry name" value="INSULINASE"/>
    <property type="match status" value="1"/>
</dbReference>
<dbReference type="AlphaFoldDB" id="A0A5K7ZQ15"/>
<comment type="cofactor">
    <cofactor evidence="1">
        <name>Zn(2+)</name>
        <dbReference type="ChEBI" id="CHEBI:29105"/>
    </cofactor>
</comment>
<dbReference type="GO" id="GO:0006508">
    <property type="term" value="P:proteolysis"/>
    <property type="evidence" value="ECO:0007669"/>
    <property type="project" value="UniProtKB-KW"/>
</dbReference>
<organism evidence="11 12">
    <name type="scientific">Desulfosarcina widdelii</name>
    <dbReference type="NCBI Taxonomy" id="947919"/>
    <lineage>
        <taxon>Bacteria</taxon>
        <taxon>Pseudomonadati</taxon>
        <taxon>Thermodesulfobacteriota</taxon>
        <taxon>Desulfobacteria</taxon>
        <taxon>Desulfobacterales</taxon>
        <taxon>Desulfosarcinaceae</taxon>
        <taxon>Desulfosarcina</taxon>
    </lineage>
</organism>
<dbReference type="PANTHER" id="PTHR43690">
    <property type="entry name" value="NARDILYSIN"/>
    <property type="match status" value="1"/>
</dbReference>
<dbReference type="InterPro" id="IPR007863">
    <property type="entry name" value="Peptidase_M16_C"/>
</dbReference>
<dbReference type="InterPro" id="IPR011765">
    <property type="entry name" value="Pept_M16_N"/>
</dbReference>
<keyword evidence="3" id="KW-0645">Protease</keyword>
<dbReference type="OrthoDB" id="9811314at2"/>
<dbReference type="GO" id="GO:0004222">
    <property type="term" value="F:metalloendopeptidase activity"/>
    <property type="evidence" value="ECO:0007669"/>
    <property type="project" value="InterPro"/>
</dbReference>
<evidence type="ECO:0000256" key="8">
    <source>
        <dbReference type="RuleBase" id="RU004447"/>
    </source>
</evidence>
<keyword evidence="4" id="KW-0479">Metal-binding</keyword>
<dbReference type="InterPro" id="IPR011249">
    <property type="entry name" value="Metalloenz_LuxS/M16"/>
</dbReference>
<evidence type="ECO:0000313" key="11">
    <source>
        <dbReference type="EMBL" id="BBO78877.1"/>
    </source>
</evidence>
<feature type="domain" description="Peptidase M16 C-terminal" evidence="10">
    <location>
        <begin position="725"/>
        <end position="902"/>
    </location>
</feature>
<evidence type="ECO:0000256" key="3">
    <source>
        <dbReference type="ARBA" id="ARBA00022670"/>
    </source>
</evidence>
<dbReference type="InterPro" id="IPR001431">
    <property type="entry name" value="Pept_M16_Zn_BS"/>
</dbReference>
<sequence>MMGNSRVETGKHTRIKAAIALLLMLLGGLLLSPGSTFSSPFPVTAGDVKNRPSDRLPWPHETSDLSPDPAVTFGRLDNGFRYLLMPNQRPENRVSLHLYIGAGSLNETEDQRGLAHFLEHMLFNGSTHFPPGELVRYFQSIGMQFGNDANAHTGFDETVYDIILPAGDESNLKDGLLVMRDYAMGALLLEEEVDRERGVILAEMRTRDSVDYRTFKATLKFELPGMLISRRMPIGKKAVIEGANHKRLKDFYDAWYRPDNAVLVMVGDFSPPLAKRLIKEQFTEFAPRAPEPVSPPMGTIRHKGLEVFYHHEPEAGGTAVSIEVVGVEEPTPDSLALQQKQLVEQMADDMVQNRLDRRLKEPDAPFTSATIGSGTYLDHIRYAEISADSSPDKWSATLTVLEQELRRALLYGFTEAELERVKKDTLSMLDNAVRESPTRNSTSLARMIMRHLARNRVFQSPQQEKANLAPVVASVSLDDVHRAFKNNWPGEHRLVLVTGNADLGKAAQEGPQKRIRDAYLSSAARVVQRPEVQSAAVFPYLPTPKNTGSIAFRETIEDLGVTRVRLDNGVWINVKQTDYSKNEVMAGLIFGRGKSAEPESLPGISLLGEATMDESGLGALDTSQLERALAGKRTGVDFRIRETHCGFFAESVPDELELMFQLFYAHLMDPGFREDALKLVRERMHQEYRSFSRSIDGMMRIEGLRFLAGGDSRFGLPSPEQLDIITLDDIREWIQPQLTKAPLELSVVGDVDVEQVIDLARRYLGTLARQDRDLDAVRNDLPAMPNGTIKRIAVDTQIPKAMVVAAWQTEDFWDIGRTRRLSVLADVFSERLRQRIREKLGASYSPYAFNRASRAYDGYGVFQAYVSVSPHQTDAVLKEVNAIAARLSTGGISEDELNRAIDPILTSIRELRQTNGYWLNSVMTESTRHPQQIEWARSFLDDYAAVSVQDLNRLAGTYLTEKRAVAIIIRPKEEDPTDNG</sequence>
<comment type="similarity">
    <text evidence="2 8">Belongs to the peptidase M16 family.</text>
</comment>
<dbReference type="KEGG" id="dwd:DSCW_62940"/>
<keyword evidence="5" id="KW-0378">Hydrolase</keyword>